<dbReference type="SUPFAM" id="SSF52743">
    <property type="entry name" value="Subtilisin-like"/>
    <property type="match status" value="1"/>
</dbReference>
<dbReference type="EC" id="3.4.21.62" evidence="6"/>
<dbReference type="InParanoid" id="K3X3V6"/>
<dbReference type="PROSITE" id="PS51892">
    <property type="entry name" value="SUBTILASE"/>
    <property type="match status" value="1"/>
</dbReference>
<dbReference type="HOGENOM" id="CLU_011263_7_1_1"/>
<evidence type="ECO:0000313" key="10">
    <source>
        <dbReference type="Proteomes" id="UP000019132"/>
    </source>
</evidence>
<dbReference type="EMBL" id="GL376637">
    <property type="status" value="NOT_ANNOTATED_CDS"/>
    <property type="molecule type" value="Genomic_DNA"/>
</dbReference>
<dbReference type="AlphaFoldDB" id="K3X3V6"/>
<dbReference type="PANTHER" id="PTHR43806:SF67">
    <property type="entry name" value="EGF-LIKE DOMAIN-CONTAINING PROTEIN"/>
    <property type="match status" value="1"/>
</dbReference>
<reference evidence="10" key="1">
    <citation type="journal article" date="2010" name="Genome Biol.">
        <title>Genome sequence of the necrotrophic plant pathogen Pythium ultimum reveals original pathogenicity mechanisms and effector repertoire.</title>
        <authorList>
            <person name="Levesque C.A."/>
            <person name="Brouwer H."/>
            <person name="Cano L."/>
            <person name="Hamilton J.P."/>
            <person name="Holt C."/>
            <person name="Huitema E."/>
            <person name="Raffaele S."/>
            <person name="Robideau G.P."/>
            <person name="Thines M."/>
            <person name="Win J."/>
            <person name="Zerillo M.M."/>
            <person name="Beakes G.W."/>
            <person name="Boore J.L."/>
            <person name="Busam D."/>
            <person name="Dumas B."/>
            <person name="Ferriera S."/>
            <person name="Fuerstenberg S.I."/>
            <person name="Gachon C.M."/>
            <person name="Gaulin E."/>
            <person name="Govers F."/>
            <person name="Grenville-Briggs L."/>
            <person name="Horner N."/>
            <person name="Hostetler J."/>
            <person name="Jiang R.H."/>
            <person name="Johnson J."/>
            <person name="Krajaejun T."/>
            <person name="Lin H."/>
            <person name="Meijer H.J."/>
            <person name="Moore B."/>
            <person name="Morris P."/>
            <person name="Phuntmart V."/>
            <person name="Puiu D."/>
            <person name="Shetty J."/>
            <person name="Stajich J.E."/>
            <person name="Tripathy S."/>
            <person name="Wawra S."/>
            <person name="van West P."/>
            <person name="Whitty B.R."/>
            <person name="Coutinho P.M."/>
            <person name="Henrissat B."/>
            <person name="Martin F."/>
            <person name="Thomas P.D."/>
            <person name="Tyler B.M."/>
            <person name="De Vries R.P."/>
            <person name="Kamoun S."/>
            <person name="Yandell M."/>
            <person name="Tisserat N."/>
            <person name="Buell C.R."/>
        </authorList>
    </citation>
    <scope>NUCLEOTIDE SEQUENCE</scope>
    <source>
        <strain evidence="10">DAOM:BR144</strain>
    </source>
</reference>
<evidence type="ECO:0000256" key="1">
    <source>
        <dbReference type="ARBA" id="ARBA00011073"/>
    </source>
</evidence>
<comment type="catalytic activity">
    <reaction evidence="5">
        <text>Hydrolysis of proteins with broad specificity for peptide bonds, and a preference for a large uncharged residue in P1. Hydrolyzes peptide amides.</text>
        <dbReference type="EC" id="3.4.21.62"/>
    </reaction>
</comment>
<evidence type="ECO:0000256" key="5">
    <source>
        <dbReference type="ARBA" id="ARBA00023529"/>
    </source>
</evidence>
<evidence type="ECO:0000256" key="2">
    <source>
        <dbReference type="ARBA" id="ARBA00022670"/>
    </source>
</evidence>
<accession>K3X3V6</accession>
<comment type="caution">
    <text evidence="7">Lacks conserved residue(s) required for the propagation of feature annotation.</text>
</comment>
<keyword evidence="4" id="KW-0720">Serine protease</keyword>
<dbReference type="PROSITE" id="PS00138">
    <property type="entry name" value="SUBTILASE_SER"/>
    <property type="match status" value="1"/>
</dbReference>
<dbReference type="VEuPathDB" id="FungiDB:PYU1_G011879"/>
<dbReference type="InterPro" id="IPR050131">
    <property type="entry name" value="Peptidase_S8_subtilisin-like"/>
</dbReference>
<organism evidence="9 10">
    <name type="scientific">Globisporangium ultimum (strain ATCC 200006 / CBS 805.95 / DAOM BR144)</name>
    <name type="common">Pythium ultimum</name>
    <dbReference type="NCBI Taxonomy" id="431595"/>
    <lineage>
        <taxon>Eukaryota</taxon>
        <taxon>Sar</taxon>
        <taxon>Stramenopiles</taxon>
        <taxon>Oomycota</taxon>
        <taxon>Peronosporomycetes</taxon>
        <taxon>Pythiales</taxon>
        <taxon>Pythiaceae</taxon>
        <taxon>Globisporangium</taxon>
    </lineage>
</organism>
<feature type="domain" description="Peptidase S8/S53" evidence="8">
    <location>
        <begin position="17"/>
        <end position="172"/>
    </location>
</feature>
<evidence type="ECO:0000256" key="6">
    <source>
        <dbReference type="ARBA" id="ARBA00023619"/>
    </source>
</evidence>
<dbReference type="GO" id="GO:0006508">
    <property type="term" value="P:proteolysis"/>
    <property type="evidence" value="ECO:0007669"/>
    <property type="project" value="UniProtKB-KW"/>
</dbReference>
<evidence type="ECO:0000256" key="3">
    <source>
        <dbReference type="ARBA" id="ARBA00022801"/>
    </source>
</evidence>
<evidence type="ECO:0000259" key="8">
    <source>
        <dbReference type="Pfam" id="PF00082"/>
    </source>
</evidence>
<dbReference type="eggNOG" id="KOG1153">
    <property type="taxonomic scope" value="Eukaryota"/>
</dbReference>
<keyword evidence="2" id="KW-0645">Protease</keyword>
<dbReference type="Gene3D" id="3.40.50.200">
    <property type="entry name" value="Peptidase S8/S53 domain"/>
    <property type="match status" value="1"/>
</dbReference>
<reference evidence="9" key="3">
    <citation type="submission" date="2015-02" db="UniProtKB">
        <authorList>
            <consortium name="EnsemblProtists"/>
        </authorList>
    </citation>
    <scope>IDENTIFICATION</scope>
    <source>
        <strain evidence="9">DAOM BR144</strain>
    </source>
</reference>
<evidence type="ECO:0000256" key="7">
    <source>
        <dbReference type="PROSITE-ProRule" id="PRU01240"/>
    </source>
</evidence>
<dbReference type="PANTHER" id="PTHR43806">
    <property type="entry name" value="PEPTIDASE S8"/>
    <property type="match status" value="1"/>
</dbReference>
<dbReference type="InterPro" id="IPR023828">
    <property type="entry name" value="Peptidase_S8_Ser-AS"/>
</dbReference>
<evidence type="ECO:0000256" key="4">
    <source>
        <dbReference type="ARBA" id="ARBA00022825"/>
    </source>
</evidence>
<comment type="similarity">
    <text evidence="1 7">Belongs to the peptidase S8 family.</text>
</comment>
<dbReference type="InterPro" id="IPR036852">
    <property type="entry name" value="Peptidase_S8/S53_dom_sf"/>
</dbReference>
<dbReference type="STRING" id="431595.K3X3V6"/>
<proteinExistence type="inferred from homology"/>
<dbReference type="Pfam" id="PF00082">
    <property type="entry name" value="Peptidase_S8"/>
    <property type="match status" value="1"/>
</dbReference>
<name>K3X3V6_GLOUD</name>
<sequence length="207" mass="21550">MTCPTDPLGENKDCSKAPNVINNSWGGTPNSMFYQAAVDAWHAAGIIPIFGSGNVGKTCSTVLSPGDYANVITVGGTDQSDTLGDYSCKGPSLAGVMKPEVSAPGTDVRSAWSTSDNAYMVATGTSMATPHVTGIVAMLLQNNPNLTYNEIRKILTSTVDNSTLGSVNFTCGGIPDDTYPNNLYGYGRVNALSAVQSQEVTAPGPRM</sequence>
<dbReference type="InterPro" id="IPR000209">
    <property type="entry name" value="Peptidase_S8/S53_dom"/>
</dbReference>
<keyword evidence="10" id="KW-1185">Reference proteome</keyword>
<dbReference type="GO" id="GO:0004252">
    <property type="term" value="F:serine-type endopeptidase activity"/>
    <property type="evidence" value="ECO:0007669"/>
    <property type="project" value="UniProtKB-EC"/>
</dbReference>
<protein>
    <recommendedName>
        <fullName evidence="6">subtilisin</fullName>
        <ecNumber evidence="6">3.4.21.62</ecNumber>
    </recommendedName>
</protein>
<dbReference type="EnsemblProtists" id="PYU1_T011905">
    <property type="protein sequence ID" value="PYU1_T011905"/>
    <property type="gene ID" value="PYU1_G011879"/>
</dbReference>
<dbReference type="Proteomes" id="UP000019132">
    <property type="component" value="Unassembled WGS sequence"/>
</dbReference>
<evidence type="ECO:0000313" key="9">
    <source>
        <dbReference type="EnsemblProtists" id="PYU1_T011905"/>
    </source>
</evidence>
<keyword evidence="3" id="KW-0378">Hydrolase</keyword>
<reference evidence="10" key="2">
    <citation type="submission" date="2010-04" db="EMBL/GenBank/DDBJ databases">
        <authorList>
            <person name="Buell R."/>
            <person name="Hamilton J."/>
            <person name="Hostetler J."/>
        </authorList>
    </citation>
    <scope>NUCLEOTIDE SEQUENCE [LARGE SCALE GENOMIC DNA]</scope>
    <source>
        <strain evidence="10">DAOM:BR144</strain>
    </source>
</reference>